<name>X1VPP5_9ZZZZ</name>
<gene>
    <name evidence="1" type="ORF">S12H4_47499</name>
</gene>
<organism evidence="1">
    <name type="scientific">marine sediment metagenome</name>
    <dbReference type="NCBI Taxonomy" id="412755"/>
    <lineage>
        <taxon>unclassified sequences</taxon>
        <taxon>metagenomes</taxon>
        <taxon>ecological metagenomes</taxon>
    </lineage>
</organism>
<dbReference type="InterPro" id="IPR016181">
    <property type="entry name" value="Acyl_CoA_acyltransferase"/>
</dbReference>
<reference evidence="1" key="1">
    <citation type="journal article" date="2014" name="Front. Microbiol.">
        <title>High frequency of phylogenetically diverse reductive dehalogenase-homologous genes in deep subseafloor sedimentary metagenomes.</title>
        <authorList>
            <person name="Kawai M."/>
            <person name="Futagami T."/>
            <person name="Toyoda A."/>
            <person name="Takaki Y."/>
            <person name="Nishi S."/>
            <person name="Hori S."/>
            <person name="Arai W."/>
            <person name="Tsubouchi T."/>
            <person name="Morono Y."/>
            <person name="Uchiyama I."/>
            <person name="Ito T."/>
            <person name="Fujiyama A."/>
            <person name="Inagaki F."/>
            <person name="Takami H."/>
        </authorList>
    </citation>
    <scope>NUCLEOTIDE SEQUENCE</scope>
    <source>
        <strain evidence="1">Expedition CK06-06</strain>
    </source>
</reference>
<protein>
    <recommendedName>
        <fullName evidence="2">N-acetyltransferase domain-containing protein</fullName>
    </recommendedName>
</protein>
<dbReference type="EMBL" id="BARW01029581">
    <property type="protein sequence ID" value="GAJ11035.1"/>
    <property type="molecule type" value="Genomic_DNA"/>
</dbReference>
<feature type="non-terminal residue" evidence="1">
    <location>
        <position position="89"/>
    </location>
</feature>
<dbReference type="SUPFAM" id="SSF55729">
    <property type="entry name" value="Acyl-CoA N-acyltransferases (Nat)"/>
    <property type="match status" value="1"/>
</dbReference>
<evidence type="ECO:0000313" key="1">
    <source>
        <dbReference type="EMBL" id="GAJ11035.1"/>
    </source>
</evidence>
<accession>X1VPP5</accession>
<comment type="caution">
    <text evidence="1">The sequence shown here is derived from an EMBL/GenBank/DDBJ whole genome shotgun (WGS) entry which is preliminary data.</text>
</comment>
<sequence length="89" mass="10215">MRCQHDFSELLKDYPKEVILKDGTGVTLRPLKDGDENVLFEMFRRLSTDDLWFLNHDVSDPGLIADWINNLDTNRVISIVALLEGRIVG</sequence>
<dbReference type="AlphaFoldDB" id="X1VPP5"/>
<dbReference type="Gene3D" id="3.40.630.30">
    <property type="match status" value="1"/>
</dbReference>
<proteinExistence type="predicted"/>
<evidence type="ECO:0008006" key="2">
    <source>
        <dbReference type="Google" id="ProtNLM"/>
    </source>
</evidence>